<name>A0A940DGD1_9FIRM</name>
<feature type="non-terminal residue" evidence="1">
    <location>
        <position position="142"/>
    </location>
</feature>
<reference evidence="1" key="1">
    <citation type="submission" date="2020-10" db="EMBL/GenBank/DDBJ databases">
        <authorList>
            <person name="Gilroy R."/>
        </authorList>
    </citation>
    <scope>NUCLEOTIDE SEQUENCE</scope>
    <source>
        <strain evidence="1">517</strain>
    </source>
</reference>
<evidence type="ECO:0000313" key="1">
    <source>
        <dbReference type="EMBL" id="MBO8424231.1"/>
    </source>
</evidence>
<dbReference type="EMBL" id="JADINF010000110">
    <property type="protein sequence ID" value="MBO8424231.1"/>
    <property type="molecule type" value="Genomic_DNA"/>
</dbReference>
<organism evidence="1 2">
    <name type="scientific">Candidatus Stercoripulliclostridium pullicola</name>
    <dbReference type="NCBI Taxonomy" id="2840953"/>
    <lineage>
        <taxon>Bacteria</taxon>
        <taxon>Bacillati</taxon>
        <taxon>Bacillota</taxon>
        <taxon>Clostridia</taxon>
        <taxon>Eubacteriales</taxon>
        <taxon>Candidatus Stercoripulliclostridium</taxon>
    </lineage>
</organism>
<gene>
    <name evidence="1" type="ORF">IAB16_04365</name>
</gene>
<proteinExistence type="predicted"/>
<comment type="caution">
    <text evidence="1">The sequence shown here is derived from an EMBL/GenBank/DDBJ whole genome shotgun (WGS) entry which is preliminary data.</text>
</comment>
<sequence>MVFVAGASFSVAYAAPTTSKSAATSGELSGYDGDGTLVYTEDAPMTGARYVVDEEVTDTQSGGTESNAAIIYEQTATISLTGDMLEAVKSSRLSASLVVNGNLDYLISEGTFAYAGYTVRAEGALSGYLKTDYNASDFTDNA</sequence>
<dbReference type="Proteomes" id="UP000727857">
    <property type="component" value="Unassembled WGS sequence"/>
</dbReference>
<evidence type="ECO:0000313" key="2">
    <source>
        <dbReference type="Proteomes" id="UP000727857"/>
    </source>
</evidence>
<dbReference type="AlphaFoldDB" id="A0A940DGD1"/>
<protein>
    <submittedName>
        <fullName evidence="1">Uncharacterized protein</fullName>
    </submittedName>
</protein>
<accession>A0A940DGD1</accession>
<reference evidence="1" key="2">
    <citation type="journal article" date="2021" name="PeerJ">
        <title>Extensive microbial diversity within the chicken gut microbiome revealed by metagenomics and culture.</title>
        <authorList>
            <person name="Gilroy R."/>
            <person name="Ravi A."/>
            <person name="Getino M."/>
            <person name="Pursley I."/>
            <person name="Horton D.L."/>
            <person name="Alikhan N.F."/>
            <person name="Baker D."/>
            <person name="Gharbi K."/>
            <person name="Hall N."/>
            <person name="Watson M."/>
            <person name="Adriaenssens E.M."/>
            <person name="Foster-Nyarko E."/>
            <person name="Jarju S."/>
            <person name="Secka A."/>
            <person name="Antonio M."/>
            <person name="Oren A."/>
            <person name="Chaudhuri R.R."/>
            <person name="La Ragione R."/>
            <person name="Hildebrand F."/>
            <person name="Pallen M.J."/>
        </authorList>
    </citation>
    <scope>NUCLEOTIDE SEQUENCE</scope>
    <source>
        <strain evidence="1">517</strain>
    </source>
</reference>